<dbReference type="RefSeq" id="XP_046069845.1">
    <property type="nucleotide sequence ID" value="XM_046220809.1"/>
</dbReference>
<organism evidence="3 4">
    <name type="scientific">Talaromyces proteolyticus</name>
    <dbReference type="NCBI Taxonomy" id="1131652"/>
    <lineage>
        <taxon>Eukaryota</taxon>
        <taxon>Fungi</taxon>
        <taxon>Dikarya</taxon>
        <taxon>Ascomycota</taxon>
        <taxon>Pezizomycotina</taxon>
        <taxon>Eurotiomycetes</taxon>
        <taxon>Eurotiomycetidae</taxon>
        <taxon>Eurotiales</taxon>
        <taxon>Trichocomaceae</taxon>
        <taxon>Talaromyces</taxon>
        <taxon>Talaromyces sect. Bacilispori</taxon>
    </lineage>
</organism>
<dbReference type="InterPro" id="IPR045108">
    <property type="entry name" value="TXNDC17-like"/>
</dbReference>
<dbReference type="GO" id="GO:0005829">
    <property type="term" value="C:cytosol"/>
    <property type="evidence" value="ECO:0007669"/>
    <property type="project" value="TreeGrafter"/>
</dbReference>
<dbReference type="InterPro" id="IPR036249">
    <property type="entry name" value="Thioredoxin-like_sf"/>
</dbReference>
<sequence length="131" mass="14534">MPVITDFSLPTSAESLNLPTDSVFFISFHASVDANTGKPWCPDVVAALPPLTAAFSVNDAPQVAFVEVGQRPEWRDPSNVFRTKWNVNSVPTLARYERVDGKVKEVGRLVESEILDQKKLKKLITRPLAQL</sequence>
<feature type="domain" description="Thioredoxin" evidence="2">
    <location>
        <begin position="21"/>
        <end position="123"/>
    </location>
</feature>
<protein>
    <recommendedName>
        <fullName evidence="2">Thioredoxin domain-containing protein</fullName>
    </recommendedName>
</protein>
<keyword evidence="4" id="KW-1185">Reference proteome</keyword>
<evidence type="ECO:0000256" key="1">
    <source>
        <dbReference type="ARBA" id="ARBA00008987"/>
    </source>
</evidence>
<proteinExistence type="inferred from homology"/>
<accession>A0AAD4KNB4</accession>
<dbReference type="GO" id="GO:0047134">
    <property type="term" value="F:protein-disulfide reductase [NAD(P)H] activity"/>
    <property type="evidence" value="ECO:0007669"/>
    <property type="project" value="InterPro"/>
</dbReference>
<dbReference type="EMBL" id="JAJTJA010000009">
    <property type="protein sequence ID" value="KAH8694175.1"/>
    <property type="molecule type" value="Genomic_DNA"/>
</dbReference>
<dbReference type="PANTHER" id="PTHR12452:SF0">
    <property type="entry name" value="THIOREDOXIN DOMAIN-CONTAINING PROTEIN 17"/>
    <property type="match status" value="1"/>
</dbReference>
<dbReference type="InterPro" id="IPR010357">
    <property type="entry name" value="TXNDC17_dom"/>
</dbReference>
<dbReference type="FunFam" id="3.40.30.10:FF:000304">
    <property type="entry name" value="Unplaced genomic scaffold supercont1.12, whole genome shotgun sequence"/>
    <property type="match status" value="1"/>
</dbReference>
<dbReference type="Pfam" id="PF06110">
    <property type="entry name" value="TXD17-like_Trx"/>
    <property type="match status" value="1"/>
</dbReference>
<dbReference type="SUPFAM" id="SSF52833">
    <property type="entry name" value="Thioredoxin-like"/>
    <property type="match status" value="1"/>
</dbReference>
<comment type="similarity">
    <text evidence="1">Belongs to the thioredoxin family.</text>
</comment>
<gene>
    <name evidence="3" type="ORF">BGW36DRAFT_430195</name>
</gene>
<dbReference type="AlphaFoldDB" id="A0AAD4KNB4"/>
<dbReference type="PANTHER" id="PTHR12452">
    <property type="entry name" value="42-9-9 PROTEIN-RELATED"/>
    <property type="match status" value="1"/>
</dbReference>
<dbReference type="Proteomes" id="UP001201262">
    <property type="component" value="Unassembled WGS sequence"/>
</dbReference>
<dbReference type="GeneID" id="70251096"/>
<evidence type="ECO:0000313" key="4">
    <source>
        <dbReference type="Proteomes" id="UP001201262"/>
    </source>
</evidence>
<comment type="caution">
    <text evidence="3">The sequence shown here is derived from an EMBL/GenBank/DDBJ whole genome shotgun (WGS) entry which is preliminary data.</text>
</comment>
<reference evidence="3" key="1">
    <citation type="submission" date="2021-12" db="EMBL/GenBank/DDBJ databases">
        <title>Convergent genome expansion in fungi linked to evolution of root-endophyte symbiosis.</title>
        <authorList>
            <consortium name="DOE Joint Genome Institute"/>
            <person name="Ke Y.-H."/>
            <person name="Bonito G."/>
            <person name="Liao H.-L."/>
            <person name="Looney B."/>
            <person name="Rojas-Flechas A."/>
            <person name="Nash J."/>
            <person name="Hameed K."/>
            <person name="Schadt C."/>
            <person name="Martin F."/>
            <person name="Crous P.W."/>
            <person name="Miettinen O."/>
            <person name="Magnuson J.K."/>
            <person name="Labbe J."/>
            <person name="Jacobson D."/>
            <person name="Doktycz M.J."/>
            <person name="Veneault-Fourrey C."/>
            <person name="Kuo A."/>
            <person name="Mondo S."/>
            <person name="Calhoun S."/>
            <person name="Riley R."/>
            <person name="Ohm R."/>
            <person name="LaButti K."/>
            <person name="Andreopoulos B."/>
            <person name="Pangilinan J."/>
            <person name="Nolan M."/>
            <person name="Tritt A."/>
            <person name="Clum A."/>
            <person name="Lipzen A."/>
            <person name="Daum C."/>
            <person name="Barry K."/>
            <person name="Grigoriev I.V."/>
            <person name="Vilgalys R."/>
        </authorList>
    </citation>
    <scope>NUCLEOTIDE SEQUENCE</scope>
    <source>
        <strain evidence="3">PMI_201</strain>
    </source>
</reference>
<name>A0AAD4KNB4_9EURO</name>
<evidence type="ECO:0000313" key="3">
    <source>
        <dbReference type="EMBL" id="KAH8694175.1"/>
    </source>
</evidence>
<evidence type="ECO:0000259" key="2">
    <source>
        <dbReference type="Pfam" id="PF06110"/>
    </source>
</evidence>
<dbReference type="Gene3D" id="3.40.30.10">
    <property type="entry name" value="Glutaredoxin"/>
    <property type="match status" value="1"/>
</dbReference>